<gene>
    <name evidence="1" type="ORF">OVN521_LOCUS48599</name>
</gene>
<protein>
    <submittedName>
        <fullName evidence="1">Uncharacterized protein</fullName>
    </submittedName>
</protein>
<comment type="caution">
    <text evidence="1">The sequence shown here is derived from an EMBL/GenBank/DDBJ whole genome shotgun (WGS) entry which is preliminary data.</text>
</comment>
<dbReference type="InterPro" id="IPR029052">
    <property type="entry name" value="Metallo-depent_PP-like"/>
</dbReference>
<sequence>NIIPYKILTIANVKIVLIGLTIDDNLGPSSAPAYVHITSQQTLPQFTTQYIKHLREELKLQWDVLIALTHLNLQNDIDIIE</sequence>
<dbReference type="AlphaFoldDB" id="A0A821IQE1"/>
<feature type="non-terminal residue" evidence="1">
    <location>
        <position position="81"/>
    </location>
</feature>
<keyword evidence="2" id="KW-1185">Reference proteome</keyword>
<evidence type="ECO:0000313" key="1">
    <source>
        <dbReference type="EMBL" id="CAF4706962.1"/>
    </source>
</evidence>
<accession>A0A821IQE1</accession>
<evidence type="ECO:0000313" key="2">
    <source>
        <dbReference type="Proteomes" id="UP000663866"/>
    </source>
</evidence>
<reference evidence="1" key="1">
    <citation type="submission" date="2021-02" db="EMBL/GenBank/DDBJ databases">
        <authorList>
            <person name="Nowell W R."/>
        </authorList>
    </citation>
    <scope>NUCLEOTIDE SEQUENCE</scope>
</reference>
<name>A0A821IQE1_9BILA</name>
<organism evidence="1 2">
    <name type="scientific">Rotaria magnacalcarata</name>
    <dbReference type="NCBI Taxonomy" id="392030"/>
    <lineage>
        <taxon>Eukaryota</taxon>
        <taxon>Metazoa</taxon>
        <taxon>Spiralia</taxon>
        <taxon>Gnathifera</taxon>
        <taxon>Rotifera</taxon>
        <taxon>Eurotatoria</taxon>
        <taxon>Bdelloidea</taxon>
        <taxon>Philodinida</taxon>
        <taxon>Philodinidae</taxon>
        <taxon>Rotaria</taxon>
    </lineage>
</organism>
<dbReference type="Gene3D" id="3.60.21.10">
    <property type="match status" value="1"/>
</dbReference>
<dbReference type="Proteomes" id="UP000663866">
    <property type="component" value="Unassembled WGS sequence"/>
</dbReference>
<proteinExistence type="predicted"/>
<dbReference type="SUPFAM" id="SSF56300">
    <property type="entry name" value="Metallo-dependent phosphatases"/>
    <property type="match status" value="1"/>
</dbReference>
<dbReference type="EMBL" id="CAJOBG010101921">
    <property type="protein sequence ID" value="CAF4706962.1"/>
    <property type="molecule type" value="Genomic_DNA"/>
</dbReference>
<feature type="non-terminal residue" evidence="1">
    <location>
        <position position="1"/>
    </location>
</feature>